<proteinExistence type="predicted"/>
<keyword evidence="2" id="KW-0238">DNA-binding</keyword>
<evidence type="ECO:0000313" key="6">
    <source>
        <dbReference type="EMBL" id="TDY61184.1"/>
    </source>
</evidence>
<feature type="domain" description="HTH iclR-type" evidence="4">
    <location>
        <begin position="6"/>
        <end position="66"/>
    </location>
</feature>
<name>A0A4R8M7N3_9BACT</name>
<evidence type="ECO:0000259" key="5">
    <source>
        <dbReference type="PROSITE" id="PS51078"/>
    </source>
</evidence>
<dbReference type="PROSITE" id="PS51077">
    <property type="entry name" value="HTH_ICLR"/>
    <property type="match status" value="1"/>
</dbReference>
<organism evidence="6 7">
    <name type="scientific">Aminivibrio pyruvatiphilus</name>
    <dbReference type="NCBI Taxonomy" id="1005740"/>
    <lineage>
        <taxon>Bacteria</taxon>
        <taxon>Thermotogati</taxon>
        <taxon>Synergistota</taxon>
        <taxon>Synergistia</taxon>
        <taxon>Synergistales</taxon>
        <taxon>Aminobacteriaceae</taxon>
        <taxon>Aminivibrio</taxon>
    </lineage>
</organism>
<dbReference type="InterPro" id="IPR014757">
    <property type="entry name" value="Tscrpt_reg_IclR_C"/>
</dbReference>
<dbReference type="GO" id="GO:0003700">
    <property type="term" value="F:DNA-binding transcription factor activity"/>
    <property type="evidence" value="ECO:0007669"/>
    <property type="project" value="TreeGrafter"/>
</dbReference>
<dbReference type="EMBL" id="SORI01000006">
    <property type="protein sequence ID" value="TDY61184.1"/>
    <property type="molecule type" value="Genomic_DNA"/>
</dbReference>
<comment type="caution">
    <text evidence="6">The sequence shown here is derived from an EMBL/GenBank/DDBJ whole genome shotgun (WGS) entry which is preliminary data.</text>
</comment>
<protein>
    <submittedName>
        <fullName evidence="6">IclR family transcriptional regulator</fullName>
    </submittedName>
</protein>
<dbReference type="InterPro" id="IPR036388">
    <property type="entry name" value="WH-like_DNA-bd_sf"/>
</dbReference>
<dbReference type="SUPFAM" id="SSF55781">
    <property type="entry name" value="GAF domain-like"/>
    <property type="match status" value="1"/>
</dbReference>
<dbReference type="InterPro" id="IPR005471">
    <property type="entry name" value="Tscrpt_reg_IclR_N"/>
</dbReference>
<dbReference type="Proteomes" id="UP000295066">
    <property type="component" value="Unassembled WGS sequence"/>
</dbReference>
<evidence type="ECO:0000259" key="4">
    <source>
        <dbReference type="PROSITE" id="PS51077"/>
    </source>
</evidence>
<dbReference type="GO" id="GO:0045892">
    <property type="term" value="P:negative regulation of DNA-templated transcription"/>
    <property type="evidence" value="ECO:0007669"/>
    <property type="project" value="TreeGrafter"/>
</dbReference>
<sequence length="251" mass="27384">MENGNIRVISRAFSILVHLAKEKRPLGITEIASSVSLPKATVYRILDSLEAERAVLNRGGEYELGPVTLLLADAYRSQVGFAEAARSHLLSLRNETKETVHLFVYERGEFYYLDKIESPYQVRMHSRIGGRASLFRLSAGKALLAGMSPDDLKELPEPVPDEVAAEFPDIRSRGYAVDDEQNEQGLRCVGAAIHDGSGRPRGAVSVSAPVYRFPADLLEKYGSLVVRSAEAIGREISCFEACPCSGGRSAG</sequence>
<dbReference type="Pfam" id="PF09339">
    <property type="entry name" value="HTH_IclR"/>
    <property type="match status" value="1"/>
</dbReference>
<keyword evidence="7" id="KW-1185">Reference proteome</keyword>
<keyword evidence="3" id="KW-0804">Transcription</keyword>
<dbReference type="PANTHER" id="PTHR30136">
    <property type="entry name" value="HELIX-TURN-HELIX TRANSCRIPTIONAL REGULATOR, ICLR FAMILY"/>
    <property type="match status" value="1"/>
</dbReference>
<dbReference type="Gene3D" id="3.30.450.40">
    <property type="match status" value="1"/>
</dbReference>
<evidence type="ECO:0000256" key="2">
    <source>
        <dbReference type="ARBA" id="ARBA00023125"/>
    </source>
</evidence>
<evidence type="ECO:0000313" key="7">
    <source>
        <dbReference type="Proteomes" id="UP000295066"/>
    </source>
</evidence>
<dbReference type="GO" id="GO:0003677">
    <property type="term" value="F:DNA binding"/>
    <property type="evidence" value="ECO:0007669"/>
    <property type="project" value="UniProtKB-KW"/>
</dbReference>
<dbReference type="RefSeq" id="WP_166670039.1">
    <property type="nucleotide sequence ID" value="NZ_SORI01000006.1"/>
</dbReference>
<accession>A0A4R8M7N3</accession>
<dbReference type="AlphaFoldDB" id="A0A4R8M7N3"/>
<dbReference type="InterPro" id="IPR029016">
    <property type="entry name" value="GAF-like_dom_sf"/>
</dbReference>
<feature type="domain" description="IclR-ED" evidence="5">
    <location>
        <begin position="67"/>
        <end position="238"/>
    </location>
</feature>
<evidence type="ECO:0000256" key="1">
    <source>
        <dbReference type="ARBA" id="ARBA00023015"/>
    </source>
</evidence>
<gene>
    <name evidence="6" type="ORF">C8D99_10639</name>
</gene>
<dbReference type="Gene3D" id="1.10.10.10">
    <property type="entry name" value="Winged helix-like DNA-binding domain superfamily/Winged helix DNA-binding domain"/>
    <property type="match status" value="1"/>
</dbReference>
<keyword evidence="1" id="KW-0805">Transcription regulation</keyword>
<evidence type="ECO:0000256" key="3">
    <source>
        <dbReference type="ARBA" id="ARBA00023163"/>
    </source>
</evidence>
<dbReference type="Pfam" id="PF01614">
    <property type="entry name" value="IclR_C"/>
    <property type="match status" value="1"/>
</dbReference>
<dbReference type="SUPFAM" id="SSF46785">
    <property type="entry name" value="Winged helix' DNA-binding domain"/>
    <property type="match status" value="1"/>
</dbReference>
<dbReference type="SMART" id="SM00346">
    <property type="entry name" value="HTH_ICLR"/>
    <property type="match status" value="1"/>
</dbReference>
<dbReference type="InterPro" id="IPR050707">
    <property type="entry name" value="HTH_MetabolicPath_Reg"/>
</dbReference>
<dbReference type="PANTHER" id="PTHR30136:SF24">
    <property type="entry name" value="HTH-TYPE TRANSCRIPTIONAL REPRESSOR ALLR"/>
    <property type="match status" value="1"/>
</dbReference>
<reference evidence="6 7" key="1">
    <citation type="submission" date="2019-03" db="EMBL/GenBank/DDBJ databases">
        <title>Genomic Encyclopedia of Type Strains, Phase IV (KMG-IV): sequencing the most valuable type-strain genomes for metagenomic binning, comparative biology and taxonomic classification.</title>
        <authorList>
            <person name="Goeker M."/>
        </authorList>
    </citation>
    <scope>NUCLEOTIDE SEQUENCE [LARGE SCALE GENOMIC DNA]</scope>
    <source>
        <strain evidence="6 7">DSM 25964</strain>
    </source>
</reference>
<dbReference type="PROSITE" id="PS51078">
    <property type="entry name" value="ICLR_ED"/>
    <property type="match status" value="1"/>
</dbReference>
<dbReference type="InterPro" id="IPR036390">
    <property type="entry name" value="WH_DNA-bd_sf"/>
</dbReference>